<evidence type="ECO:0000313" key="3">
    <source>
        <dbReference type="Proteomes" id="UP000645828"/>
    </source>
</evidence>
<dbReference type="SUPFAM" id="SSF57845">
    <property type="entry name" value="B-box zinc-binding domain"/>
    <property type="match status" value="1"/>
</dbReference>
<keyword evidence="3" id="KW-1185">Reference proteome</keyword>
<sequence>MSWKVLSDTFPCPFCPRGRKRILYVKNNQVLTFCCQKDLEVLCPQCSFSTHHRNHYIWPIEKAAPHHKKRLQNCIEPWKERIEQKVQGRREEIKSEFEQLLFLKSEREIVRQLQDGEMDILAKLNENNIFKLSFYIKISLKGNRGQIPEKIRSFQVDLILDCEIVHHKLIISEDRKTVRFYLSPTVLSSIGYNSGKRYWEVEVKDKPEWIMGVCKDSLSRRRKNQNQPVLVQDRLWGVGRCSLSNYIALGPRKINLLPKVIPTKIVINLYIFNYFKETVWPYFYTGTDSKHLKICAVTDSK</sequence>
<reference evidence="2" key="1">
    <citation type="submission" date="2020-12" db="EMBL/GenBank/DDBJ databases">
        <authorList>
            <consortium name="Molecular Ecology Group"/>
        </authorList>
    </citation>
    <scope>NUCLEOTIDE SEQUENCE</scope>
    <source>
        <strain evidence="2">TBG_1078</strain>
    </source>
</reference>
<feature type="domain" description="B30.2/SPRY" evidence="1">
    <location>
        <begin position="138"/>
        <end position="301"/>
    </location>
</feature>
<dbReference type="AlphaFoldDB" id="A0A811YWS9"/>
<dbReference type="EMBL" id="CAJHUB010000751">
    <property type="protein sequence ID" value="CAD7681125.1"/>
    <property type="molecule type" value="Genomic_DNA"/>
</dbReference>
<comment type="caution">
    <text evidence="2">The sequence shown here is derived from an EMBL/GenBank/DDBJ whole genome shotgun (WGS) entry which is preliminary data.</text>
</comment>
<evidence type="ECO:0000313" key="2">
    <source>
        <dbReference type="EMBL" id="CAD7681125.1"/>
    </source>
</evidence>
<accession>A0A811YWS9</accession>
<dbReference type="InterPro" id="IPR050143">
    <property type="entry name" value="TRIM/RBCC"/>
</dbReference>
<protein>
    <submittedName>
        <fullName evidence="2">(raccoon dog) hypothetical protein</fullName>
    </submittedName>
</protein>
<proteinExistence type="predicted"/>
<dbReference type="PROSITE" id="PS50188">
    <property type="entry name" value="B302_SPRY"/>
    <property type="match status" value="1"/>
</dbReference>
<evidence type="ECO:0000259" key="1">
    <source>
        <dbReference type="PROSITE" id="PS50188"/>
    </source>
</evidence>
<dbReference type="Gene3D" id="3.30.160.60">
    <property type="entry name" value="Classic Zinc Finger"/>
    <property type="match status" value="1"/>
</dbReference>
<dbReference type="Proteomes" id="UP000645828">
    <property type="component" value="Unassembled WGS sequence"/>
</dbReference>
<dbReference type="SUPFAM" id="SSF49899">
    <property type="entry name" value="Concanavalin A-like lectins/glucanases"/>
    <property type="match status" value="1"/>
</dbReference>
<dbReference type="InterPro" id="IPR001870">
    <property type="entry name" value="B30.2/SPRY"/>
</dbReference>
<gene>
    <name evidence="2" type="ORF">NYPRO_LOCUS13917</name>
</gene>
<name>A0A811YWS9_NYCPR</name>
<dbReference type="InterPro" id="IPR043136">
    <property type="entry name" value="B30.2/SPRY_sf"/>
</dbReference>
<dbReference type="InterPro" id="IPR013320">
    <property type="entry name" value="ConA-like_dom_sf"/>
</dbReference>
<dbReference type="PANTHER" id="PTHR24103">
    <property type="entry name" value="E3 UBIQUITIN-PROTEIN LIGASE TRIM"/>
    <property type="match status" value="1"/>
</dbReference>
<organism evidence="2 3">
    <name type="scientific">Nyctereutes procyonoides</name>
    <name type="common">Raccoon dog</name>
    <name type="synonym">Canis procyonoides</name>
    <dbReference type="NCBI Taxonomy" id="34880"/>
    <lineage>
        <taxon>Eukaryota</taxon>
        <taxon>Metazoa</taxon>
        <taxon>Chordata</taxon>
        <taxon>Craniata</taxon>
        <taxon>Vertebrata</taxon>
        <taxon>Euteleostomi</taxon>
        <taxon>Mammalia</taxon>
        <taxon>Eutheria</taxon>
        <taxon>Laurasiatheria</taxon>
        <taxon>Carnivora</taxon>
        <taxon>Caniformia</taxon>
        <taxon>Canidae</taxon>
        <taxon>Nyctereutes</taxon>
    </lineage>
</organism>
<dbReference type="Gene3D" id="2.60.120.920">
    <property type="match status" value="1"/>
</dbReference>